<sequence>MTFRNSPELSLNIYERPPQNPEWHQKQENIDLILNKIRQHNLLKRIHFSCNEQLQENDPLLLRSHRLNKKLEEFDNYHEEQLKTYRKILQTDKEHITNAISQRRRMGSFVKHVRSISTTVLKPLIQVNNIVNLQSNDKKLENQVIMRQQIKSIQENRKTIENCSKRLQQLFKEDFSNQGSRVQSHLEQRNKKKKNSIDFIRNLKFQSHEIINSKMHKLLYFFKMNTSTSITNKHQSFKRVKERLVCEAIEKVERWRQMFTEGLQIENGEIIKVTLNQAAELVGIPKKTLEDYTQLFKKVKLLTADIKQFSNEKMGFLRSYLRKNQNKLKKKLKDQRLKELEIQRKTLEMIKEQNYLQKQKLHDDTETTETYDAQLESSNQQLWDEQNYIDTEIQFQQEEDQDFQDYDSRQCYFNRISNFQQEEDIENYFQSIQ</sequence>
<organism evidence="1 2">
    <name type="scientific">Paramecium sonneborni</name>
    <dbReference type="NCBI Taxonomy" id="65129"/>
    <lineage>
        <taxon>Eukaryota</taxon>
        <taxon>Sar</taxon>
        <taxon>Alveolata</taxon>
        <taxon>Ciliophora</taxon>
        <taxon>Intramacronucleata</taxon>
        <taxon>Oligohymenophorea</taxon>
        <taxon>Peniculida</taxon>
        <taxon>Parameciidae</taxon>
        <taxon>Paramecium</taxon>
    </lineage>
</organism>
<protein>
    <submittedName>
        <fullName evidence="1">Uncharacterized protein</fullName>
    </submittedName>
</protein>
<reference evidence="1" key="1">
    <citation type="submission" date="2021-01" db="EMBL/GenBank/DDBJ databases">
        <authorList>
            <consortium name="Genoscope - CEA"/>
            <person name="William W."/>
        </authorList>
    </citation>
    <scope>NUCLEOTIDE SEQUENCE</scope>
</reference>
<proteinExistence type="predicted"/>
<dbReference type="AlphaFoldDB" id="A0A8S1KV22"/>
<evidence type="ECO:0000313" key="2">
    <source>
        <dbReference type="Proteomes" id="UP000692954"/>
    </source>
</evidence>
<dbReference type="Proteomes" id="UP000692954">
    <property type="component" value="Unassembled WGS sequence"/>
</dbReference>
<dbReference type="EMBL" id="CAJJDN010000013">
    <property type="protein sequence ID" value="CAD8059340.1"/>
    <property type="molecule type" value="Genomic_DNA"/>
</dbReference>
<evidence type="ECO:0000313" key="1">
    <source>
        <dbReference type="EMBL" id="CAD8059340.1"/>
    </source>
</evidence>
<name>A0A8S1KV22_9CILI</name>
<gene>
    <name evidence="1" type="ORF">PSON_ATCC_30995.1.T0130175</name>
</gene>
<accession>A0A8S1KV22</accession>
<comment type="caution">
    <text evidence="1">The sequence shown here is derived from an EMBL/GenBank/DDBJ whole genome shotgun (WGS) entry which is preliminary data.</text>
</comment>
<keyword evidence="2" id="KW-1185">Reference proteome</keyword>